<dbReference type="PANTHER" id="PTHR24220:SF666">
    <property type="entry name" value="HEMIN IMPORT ATP-BINDING PROTEIN HRTA-RELATED"/>
    <property type="match status" value="1"/>
</dbReference>
<keyword evidence="4" id="KW-1003">Cell membrane</keyword>
<dbReference type="SUPFAM" id="SSF52540">
    <property type="entry name" value="P-loop containing nucleoside triphosphate hydrolases"/>
    <property type="match status" value="1"/>
</dbReference>
<comment type="similarity">
    <text evidence="8">Belongs to the ABC transporter superfamily. HrtA family.</text>
</comment>
<dbReference type="PANTHER" id="PTHR24220">
    <property type="entry name" value="IMPORT ATP-BINDING PROTEIN"/>
    <property type="match status" value="1"/>
</dbReference>
<evidence type="ECO:0000256" key="7">
    <source>
        <dbReference type="ARBA" id="ARBA00023136"/>
    </source>
</evidence>
<dbReference type="AlphaFoldDB" id="A0A0S7XWE6"/>
<dbReference type="InterPro" id="IPR003439">
    <property type="entry name" value="ABC_transporter-like_ATP-bd"/>
</dbReference>
<proteinExistence type="inferred from homology"/>
<evidence type="ECO:0000256" key="10">
    <source>
        <dbReference type="ARBA" id="ARBA00024721"/>
    </source>
</evidence>
<feature type="domain" description="ABC transporter" evidence="11">
    <location>
        <begin position="12"/>
        <end position="243"/>
    </location>
</feature>
<dbReference type="GO" id="GO:0005886">
    <property type="term" value="C:plasma membrane"/>
    <property type="evidence" value="ECO:0007669"/>
    <property type="project" value="UniProtKB-SubCell"/>
</dbReference>
<name>A0A0S7XWE6_UNCSA</name>
<comment type="subunit">
    <text evidence="2">The complex is composed of two ATP-binding proteins (HrtA), two transmembrane proteins (HrtB) and a solute-binding protein.</text>
</comment>
<dbReference type="EMBL" id="LIZX01000072">
    <property type="protein sequence ID" value="KPJ66782.1"/>
    <property type="molecule type" value="Genomic_DNA"/>
</dbReference>
<evidence type="ECO:0000256" key="5">
    <source>
        <dbReference type="ARBA" id="ARBA00022741"/>
    </source>
</evidence>
<dbReference type="GO" id="GO:0022857">
    <property type="term" value="F:transmembrane transporter activity"/>
    <property type="evidence" value="ECO:0007669"/>
    <property type="project" value="TreeGrafter"/>
</dbReference>
<dbReference type="Pfam" id="PF00005">
    <property type="entry name" value="ABC_tran"/>
    <property type="match status" value="1"/>
</dbReference>
<dbReference type="PROSITE" id="PS00211">
    <property type="entry name" value="ABC_TRANSPORTER_1"/>
    <property type="match status" value="1"/>
</dbReference>
<evidence type="ECO:0000256" key="3">
    <source>
        <dbReference type="ARBA" id="ARBA00022448"/>
    </source>
</evidence>
<keyword evidence="7" id="KW-0472">Membrane</keyword>
<evidence type="ECO:0000256" key="4">
    <source>
        <dbReference type="ARBA" id="ARBA00022475"/>
    </source>
</evidence>
<evidence type="ECO:0000313" key="13">
    <source>
        <dbReference type="Proteomes" id="UP000051861"/>
    </source>
</evidence>
<dbReference type="Proteomes" id="UP000051861">
    <property type="component" value="Unassembled WGS sequence"/>
</dbReference>
<gene>
    <name evidence="12" type="ORF">AMJ44_07885</name>
</gene>
<evidence type="ECO:0000313" key="12">
    <source>
        <dbReference type="EMBL" id="KPJ66782.1"/>
    </source>
</evidence>
<evidence type="ECO:0000256" key="1">
    <source>
        <dbReference type="ARBA" id="ARBA00004202"/>
    </source>
</evidence>
<keyword evidence="3" id="KW-0813">Transport</keyword>
<sequence>MRGYGTVARVAVRLNDITREFFDGKQIRLVLKKTNLDIYTREFTVIAGPSGSGKTTLLTIIGLILTPTSGRITIDDKDVTHLSEDELAAIRMKKFGFVFQNADLIPALSVAQNVLVPTAIQGAPVSGESQRAMEGILGEFGLASYAYAMPQQLSAGQRQRVAIARAMINAPILLLCDEPTSALDIESSTTVLDTLKRLSRDENRGVVMVTHDPRVFPYADRMIKLEDGEVIDDSKSGGKEKHEE</sequence>
<protein>
    <recommendedName>
        <fullName evidence="9">Putative hemin import ATP-binding protein HrtA</fullName>
    </recommendedName>
</protein>
<evidence type="ECO:0000259" key="11">
    <source>
        <dbReference type="PROSITE" id="PS50893"/>
    </source>
</evidence>
<comment type="function">
    <text evidence="10">Part of the ABC transporter complex hrt involved in hemin import. Responsible for energy coupling to the transport system.</text>
</comment>
<dbReference type="InterPro" id="IPR027417">
    <property type="entry name" value="P-loop_NTPase"/>
</dbReference>
<evidence type="ECO:0000256" key="2">
    <source>
        <dbReference type="ARBA" id="ARBA00011131"/>
    </source>
</evidence>
<dbReference type="InterPro" id="IPR015854">
    <property type="entry name" value="ABC_transpr_LolD-like"/>
</dbReference>
<comment type="subcellular location">
    <subcellularLocation>
        <location evidence="1">Cell membrane</location>
        <topology evidence="1">Peripheral membrane protein</topology>
    </subcellularLocation>
</comment>
<dbReference type="GO" id="GO:0005524">
    <property type="term" value="F:ATP binding"/>
    <property type="evidence" value="ECO:0007669"/>
    <property type="project" value="UniProtKB-KW"/>
</dbReference>
<dbReference type="InterPro" id="IPR017871">
    <property type="entry name" value="ABC_transporter-like_CS"/>
</dbReference>
<dbReference type="GO" id="GO:0016887">
    <property type="term" value="F:ATP hydrolysis activity"/>
    <property type="evidence" value="ECO:0007669"/>
    <property type="project" value="InterPro"/>
</dbReference>
<evidence type="ECO:0000256" key="9">
    <source>
        <dbReference type="ARBA" id="ARBA00024432"/>
    </source>
</evidence>
<evidence type="ECO:0000256" key="8">
    <source>
        <dbReference type="ARBA" id="ARBA00024359"/>
    </source>
</evidence>
<accession>A0A0S7XWE6</accession>
<dbReference type="InterPro" id="IPR003593">
    <property type="entry name" value="AAA+_ATPase"/>
</dbReference>
<dbReference type="CDD" id="cd03255">
    <property type="entry name" value="ABC_MJ0796_LolCDE_FtsE"/>
    <property type="match status" value="1"/>
</dbReference>
<reference evidence="12 13" key="1">
    <citation type="journal article" date="2015" name="Microbiome">
        <title>Genomic resolution of linkages in carbon, nitrogen, and sulfur cycling among widespread estuary sediment bacteria.</title>
        <authorList>
            <person name="Baker B.J."/>
            <person name="Lazar C.S."/>
            <person name="Teske A.P."/>
            <person name="Dick G.J."/>
        </authorList>
    </citation>
    <scope>NUCLEOTIDE SEQUENCE [LARGE SCALE GENOMIC DNA]</scope>
    <source>
        <strain evidence="12">DG_54_3</strain>
    </source>
</reference>
<dbReference type="InterPro" id="IPR017911">
    <property type="entry name" value="MacB-like_ATP-bd"/>
</dbReference>
<keyword evidence="6" id="KW-0067">ATP-binding</keyword>
<organism evidence="12 13">
    <name type="scientific">candidate division WOR-1 bacterium DG_54_3</name>
    <dbReference type="NCBI Taxonomy" id="1703775"/>
    <lineage>
        <taxon>Bacteria</taxon>
        <taxon>Bacillati</taxon>
        <taxon>Saganbacteria</taxon>
    </lineage>
</organism>
<dbReference type="PROSITE" id="PS50893">
    <property type="entry name" value="ABC_TRANSPORTER_2"/>
    <property type="match status" value="1"/>
</dbReference>
<dbReference type="SMART" id="SM00382">
    <property type="entry name" value="AAA"/>
    <property type="match status" value="1"/>
</dbReference>
<keyword evidence="5" id="KW-0547">Nucleotide-binding</keyword>
<dbReference type="Gene3D" id="3.40.50.300">
    <property type="entry name" value="P-loop containing nucleotide triphosphate hydrolases"/>
    <property type="match status" value="1"/>
</dbReference>
<comment type="caution">
    <text evidence="12">The sequence shown here is derived from an EMBL/GenBank/DDBJ whole genome shotgun (WGS) entry which is preliminary data.</text>
</comment>
<evidence type="ECO:0000256" key="6">
    <source>
        <dbReference type="ARBA" id="ARBA00022840"/>
    </source>
</evidence>